<accession>A0A517YBP0</accession>
<dbReference type="KEGG" id="aagg:ETAA8_26300"/>
<dbReference type="InterPro" id="IPR013325">
    <property type="entry name" value="RNA_pol_sigma_r2"/>
</dbReference>
<keyword evidence="2" id="KW-0805">Transcription regulation</keyword>
<dbReference type="InterPro" id="IPR036388">
    <property type="entry name" value="WH-like_DNA-bd_sf"/>
</dbReference>
<feature type="domain" description="RNA polymerase sigma factor 70 region 4 type 2" evidence="6">
    <location>
        <begin position="109"/>
        <end position="160"/>
    </location>
</feature>
<dbReference type="GO" id="GO:0016987">
    <property type="term" value="F:sigma factor activity"/>
    <property type="evidence" value="ECO:0007669"/>
    <property type="project" value="UniProtKB-KW"/>
</dbReference>
<dbReference type="GO" id="GO:0006352">
    <property type="term" value="P:DNA-templated transcription initiation"/>
    <property type="evidence" value="ECO:0007669"/>
    <property type="project" value="InterPro"/>
</dbReference>
<keyword evidence="8" id="KW-1185">Reference proteome</keyword>
<dbReference type="InterPro" id="IPR007627">
    <property type="entry name" value="RNA_pol_sigma70_r2"/>
</dbReference>
<dbReference type="EMBL" id="CP036274">
    <property type="protein sequence ID" value="QDU27542.1"/>
    <property type="molecule type" value="Genomic_DNA"/>
</dbReference>
<dbReference type="GO" id="GO:0003677">
    <property type="term" value="F:DNA binding"/>
    <property type="evidence" value="ECO:0007669"/>
    <property type="project" value="InterPro"/>
</dbReference>
<dbReference type="SUPFAM" id="SSF88659">
    <property type="entry name" value="Sigma3 and sigma4 domains of RNA polymerase sigma factors"/>
    <property type="match status" value="1"/>
</dbReference>
<comment type="similarity">
    <text evidence="1">Belongs to the sigma-70 factor family. ECF subfamily.</text>
</comment>
<evidence type="ECO:0000259" key="6">
    <source>
        <dbReference type="Pfam" id="PF08281"/>
    </source>
</evidence>
<dbReference type="RefSeq" id="WP_238397746.1">
    <property type="nucleotide sequence ID" value="NZ_CP036274.1"/>
</dbReference>
<evidence type="ECO:0000256" key="1">
    <source>
        <dbReference type="ARBA" id="ARBA00010641"/>
    </source>
</evidence>
<evidence type="ECO:0000313" key="7">
    <source>
        <dbReference type="EMBL" id="QDU27542.1"/>
    </source>
</evidence>
<dbReference type="Pfam" id="PF08281">
    <property type="entry name" value="Sigma70_r4_2"/>
    <property type="match status" value="1"/>
</dbReference>
<protein>
    <submittedName>
        <fullName evidence="7">ECF RNA polymerase sigma factor SigE</fullName>
    </submittedName>
</protein>
<dbReference type="Pfam" id="PF04542">
    <property type="entry name" value="Sigma70_r2"/>
    <property type="match status" value="1"/>
</dbReference>
<keyword evidence="4" id="KW-0804">Transcription</keyword>
<dbReference type="SUPFAM" id="SSF88946">
    <property type="entry name" value="Sigma2 domain of RNA polymerase sigma factors"/>
    <property type="match status" value="1"/>
</dbReference>
<dbReference type="Gene3D" id="1.10.10.10">
    <property type="entry name" value="Winged helix-like DNA-binding domain superfamily/Winged helix DNA-binding domain"/>
    <property type="match status" value="1"/>
</dbReference>
<evidence type="ECO:0000259" key="5">
    <source>
        <dbReference type="Pfam" id="PF04542"/>
    </source>
</evidence>
<dbReference type="InterPro" id="IPR013249">
    <property type="entry name" value="RNA_pol_sigma70_r4_t2"/>
</dbReference>
<evidence type="ECO:0000256" key="3">
    <source>
        <dbReference type="ARBA" id="ARBA00023082"/>
    </source>
</evidence>
<sequence length="186" mass="21250">MAIDLQETARQHFDRIHRAALVLSGNPWDADDLAQETFLVLSRQSGSFEGRSSLYTWLYGILLNLERRERRRIGMRRKKLQVLWDSEPTEERSSPGADAPAEVSEWKNSLWARVAQLPDGQRQSLVLRFSEGLRYEEIAEILACPLGTVKSRIFHGLAALRKILELEGEDARQLPAFPTEDLSHVI</sequence>
<keyword evidence="3" id="KW-0731">Sigma factor</keyword>
<reference evidence="7 8" key="1">
    <citation type="submission" date="2019-02" db="EMBL/GenBank/DDBJ databases">
        <title>Deep-cultivation of Planctomycetes and their phenomic and genomic characterization uncovers novel biology.</title>
        <authorList>
            <person name="Wiegand S."/>
            <person name="Jogler M."/>
            <person name="Boedeker C."/>
            <person name="Pinto D."/>
            <person name="Vollmers J."/>
            <person name="Rivas-Marin E."/>
            <person name="Kohn T."/>
            <person name="Peeters S.H."/>
            <person name="Heuer A."/>
            <person name="Rast P."/>
            <person name="Oberbeckmann S."/>
            <person name="Bunk B."/>
            <person name="Jeske O."/>
            <person name="Meyerdierks A."/>
            <person name="Storesund J.E."/>
            <person name="Kallscheuer N."/>
            <person name="Luecker S."/>
            <person name="Lage O.M."/>
            <person name="Pohl T."/>
            <person name="Merkel B.J."/>
            <person name="Hornburger P."/>
            <person name="Mueller R.-W."/>
            <person name="Bruemmer F."/>
            <person name="Labrenz M."/>
            <person name="Spormann A.M."/>
            <person name="Op den Camp H."/>
            <person name="Overmann J."/>
            <person name="Amann R."/>
            <person name="Jetten M.S.M."/>
            <person name="Mascher T."/>
            <person name="Medema M.H."/>
            <person name="Devos D.P."/>
            <person name="Kaster A.-K."/>
            <person name="Ovreas L."/>
            <person name="Rohde M."/>
            <person name="Galperin M.Y."/>
            <person name="Jogler C."/>
        </authorList>
    </citation>
    <scope>NUCLEOTIDE SEQUENCE [LARGE SCALE GENOMIC DNA]</scope>
    <source>
        <strain evidence="7 8">ETA_A8</strain>
    </source>
</reference>
<dbReference type="InterPro" id="IPR039425">
    <property type="entry name" value="RNA_pol_sigma-70-like"/>
</dbReference>
<gene>
    <name evidence="7" type="primary">sigE_4</name>
    <name evidence="7" type="ORF">ETAA8_26300</name>
</gene>
<dbReference type="PANTHER" id="PTHR43133:SF46">
    <property type="entry name" value="RNA POLYMERASE SIGMA-70 FACTOR ECF SUBFAMILY"/>
    <property type="match status" value="1"/>
</dbReference>
<dbReference type="InterPro" id="IPR013324">
    <property type="entry name" value="RNA_pol_sigma_r3/r4-like"/>
</dbReference>
<dbReference type="Gene3D" id="1.10.1740.10">
    <property type="match status" value="1"/>
</dbReference>
<evidence type="ECO:0000256" key="4">
    <source>
        <dbReference type="ARBA" id="ARBA00023163"/>
    </source>
</evidence>
<evidence type="ECO:0000256" key="2">
    <source>
        <dbReference type="ARBA" id="ARBA00023015"/>
    </source>
</evidence>
<dbReference type="Proteomes" id="UP000315017">
    <property type="component" value="Chromosome"/>
</dbReference>
<dbReference type="PANTHER" id="PTHR43133">
    <property type="entry name" value="RNA POLYMERASE ECF-TYPE SIGMA FACTO"/>
    <property type="match status" value="1"/>
</dbReference>
<feature type="domain" description="RNA polymerase sigma-70 region 2" evidence="5">
    <location>
        <begin position="10"/>
        <end position="72"/>
    </location>
</feature>
<organism evidence="7 8">
    <name type="scientific">Anatilimnocola aggregata</name>
    <dbReference type="NCBI Taxonomy" id="2528021"/>
    <lineage>
        <taxon>Bacteria</taxon>
        <taxon>Pseudomonadati</taxon>
        <taxon>Planctomycetota</taxon>
        <taxon>Planctomycetia</taxon>
        <taxon>Pirellulales</taxon>
        <taxon>Pirellulaceae</taxon>
        <taxon>Anatilimnocola</taxon>
    </lineage>
</organism>
<dbReference type="CDD" id="cd06171">
    <property type="entry name" value="Sigma70_r4"/>
    <property type="match status" value="1"/>
</dbReference>
<dbReference type="InterPro" id="IPR014284">
    <property type="entry name" value="RNA_pol_sigma-70_dom"/>
</dbReference>
<dbReference type="NCBIfam" id="TIGR02937">
    <property type="entry name" value="sigma70-ECF"/>
    <property type="match status" value="1"/>
</dbReference>
<dbReference type="AlphaFoldDB" id="A0A517YBP0"/>
<name>A0A517YBP0_9BACT</name>
<proteinExistence type="inferred from homology"/>
<evidence type="ECO:0000313" key="8">
    <source>
        <dbReference type="Proteomes" id="UP000315017"/>
    </source>
</evidence>